<keyword evidence="2" id="KW-0472">Membrane</keyword>
<dbReference type="InterPro" id="IPR008271">
    <property type="entry name" value="Ser/Thr_kinase_AS"/>
</dbReference>
<evidence type="ECO:0000256" key="2">
    <source>
        <dbReference type="SAM" id="Phobius"/>
    </source>
</evidence>
<dbReference type="InterPro" id="IPR011009">
    <property type="entry name" value="Kinase-like_dom_sf"/>
</dbReference>
<dbReference type="EMBL" id="CM008962">
    <property type="protein sequence ID" value="PNW88042.1"/>
    <property type="molecule type" value="Genomic_DNA"/>
</dbReference>
<accession>A0A2K3E5G8</accession>
<dbReference type="InterPro" id="IPR051681">
    <property type="entry name" value="Ser/Thr_Kinases-Pseudokinases"/>
</dbReference>
<keyword evidence="6" id="KW-1185">Reference proteome</keyword>
<reference evidence="5" key="2">
    <citation type="submission" date="2017-07" db="EMBL/GenBank/DDBJ databases">
        <title>WGS assembly of Chlamydomonas reinhardtii.</title>
        <authorList>
            <consortium name="Chlamydomonas Annotation Team"/>
            <consortium name="JGI Annotation Team"/>
            <person name="Merchant S.S."/>
            <person name="Prochnik S.E."/>
            <person name="Vallon O."/>
            <person name="Harris E.H."/>
            <person name="Karpowicz S.J."/>
            <person name="Witman G.B."/>
            <person name="Terry A."/>
            <person name="Salamov A."/>
            <person name="Fritz-Laylin L.K."/>
            <person name="Marechal-Drouard L."/>
            <person name="Marshall W.F."/>
            <person name="Qu L.H."/>
            <person name="Nelson D.R."/>
            <person name="Sanderfoot A.A."/>
            <person name="Spalding M.H."/>
            <person name="Kapitonov V.V."/>
            <person name="Ren Q."/>
            <person name="Ferris P."/>
            <person name="Lindquist E."/>
            <person name="Shapiro H."/>
            <person name="Lucas S.M."/>
            <person name="Grimwood J."/>
            <person name="Schmutz J."/>
            <person name="Grigoriev I.V."/>
            <person name="Rokhsar D.S."/>
        </authorList>
    </citation>
    <scope>NUCLEOTIDE SEQUENCE</scope>
    <source>
        <strain evidence="5">CC-503 cw92 mt+</strain>
    </source>
</reference>
<organism evidence="5 6">
    <name type="scientific">Chlamydomonas reinhardtii</name>
    <name type="common">Chlamydomonas smithii</name>
    <dbReference type="NCBI Taxonomy" id="3055"/>
    <lineage>
        <taxon>Eukaryota</taxon>
        <taxon>Viridiplantae</taxon>
        <taxon>Chlorophyta</taxon>
        <taxon>core chlorophytes</taxon>
        <taxon>Chlorophyceae</taxon>
        <taxon>CS clade</taxon>
        <taxon>Chlamydomonadales</taxon>
        <taxon>Chlamydomonadaceae</taxon>
        <taxon>Chlamydomonas</taxon>
    </lineage>
</organism>
<feature type="domain" description="Protein kinase" evidence="4">
    <location>
        <begin position="1007"/>
        <end position="1322"/>
    </location>
</feature>
<dbReference type="GO" id="GO:0005524">
    <property type="term" value="F:ATP binding"/>
    <property type="evidence" value="ECO:0007669"/>
    <property type="project" value="InterPro"/>
</dbReference>
<feature type="signal peptide" evidence="3">
    <location>
        <begin position="1"/>
        <end position="18"/>
    </location>
</feature>
<dbReference type="InterPro" id="IPR001245">
    <property type="entry name" value="Ser-Thr/Tyr_kinase_cat_dom"/>
</dbReference>
<keyword evidence="3" id="KW-0732">Signal</keyword>
<feature type="region of interest" description="Disordered" evidence="1">
    <location>
        <begin position="453"/>
        <end position="479"/>
    </location>
</feature>
<dbReference type="SMART" id="SM00220">
    <property type="entry name" value="S_TKc"/>
    <property type="match status" value="1"/>
</dbReference>
<dbReference type="EMBL" id="CM008962">
    <property type="protein sequence ID" value="PNW88043.1"/>
    <property type="molecule type" value="Genomic_DNA"/>
</dbReference>
<feature type="transmembrane region" description="Helical" evidence="2">
    <location>
        <begin position="788"/>
        <end position="809"/>
    </location>
</feature>
<dbReference type="PROSITE" id="PS50011">
    <property type="entry name" value="PROTEIN_KINASE_DOM"/>
    <property type="match status" value="1"/>
</dbReference>
<sequence>MAVLLLLGLVLEPQSLSGAVARHQGMLPLPLPLGGYDGTSSTQQRGLLQASDRAAGVDAAEVAAAAGYPSAGAVLVSTAAQLVAAIADPGVQVAVLASSVSLTEADWAPVAQPVVEVRRNLTLLGAHTDPAAWPTLNLGYTAHVDSVGSVRDAKVRMGPGCIITFQHLVLTDGRELPQFLFVGLDIFAQSPVPNSTLAAAWPLVVVHEAALWQRSCLPLSIKGLPSRNLPRPAFLPGVQNSTGTYLLRPPNCTDDASAPPMTRCWPARGLHHDMAMYAYDADAYDRQTLAGYAMHLLNATFWCDILMTDECVTAHGGYLACYYSLYPYSRKVSLTSPPPSAAPNTTSGGGGSVSTAAQVMGAQSAATATAEAEAGKGGSDSTGSPSVLAPVLCGVLAGLVALALGAGLLVAVIIYRRRRTQQHKQQQREKDCSSESAASTPHVRQLLLTKAGQGVAASNPPAVPAPAAAGPGAGRYNDSSSHALPVSSLAHKNRCSNAGASGKLLAFRCATDSDTMSMLVSGAYGSHCLDASDRAGGASPCTRPSGAPSADTPSNEPTSTTSPTYNMAIQTALAIEPIEEDEIALVPVTPLTPFQSHIPLDVKLGCGGGEVQLLPVTLGKGACGRVVQGVWCGRRVAVKLLHRGRFNAAAAAHVGGLGIGEVFHGAPPLAAAEVAGTPVRPRELVTPTPRGWLLDGKEQQQVASAGANGGPLLSVGMLSHVADGDQRTGLAPPTGASTGLTLVDSCMRASLAVPDSSSGPQPVQAPATPPVDASVPEATMAQPGPAEAALLALAAAATPAALAMGPWWLGTGSFGGTKETGAVPVAQAAHQMGGVDEGSKGRGNSPSGVASSPPEAHAAATPAHAAALDAAGAAAAAAAPPGQGDLEEQLPLRVAGAGQAPIAAMLPQAAARPLGLASVRMGGSSVLDPLKAGSDALGARGAPQQLLAPQPRLDRSLLSKMSPDSLMSISILADGESSAMAGCLSGWGTRHKQSLPPVADDGATAATASVSTISDGGPSAAPVAATTAASANVAASIFPDVSTLDDAAGETAAAAAGRLQSAVRRRQPLTHGGAVRRTMAQEVEVLARLQHANIVQLLAANLNPACPCLVVELMDTSLDKVLYGGVNAAGPAAPAGGAGAGGGCLSPRSQAPLLPLPKVLHIALQVARALAYLHPTIIHRDLKPANVLVSDPDSASPVVKIADFGLSRLQDTVLITAHVDVGTAPYMAPEALDARNCVITHHSDMYSYGIMLYEMLAGARPWRGMNMLQIAVAVCDKQQRPRVEDLGQARCPPALRALVAQCWDPVPERRPSAAEVAKQLAIMMQQL</sequence>
<dbReference type="PANTHER" id="PTHR44329">
    <property type="entry name" value="SERINE/THREONINE-PROTEIN KINASE TNNI3K-RELATED"/>
    <property type="match status" value="1"/>
</dbReference>
<feature type="compositionally biased region" description="Low complexity" evidence="1">
    <location>
        <begin position="454"/>
        <end position="470"/>
    </location>
</feature>
<feature type="compositionally biased region" description="Low complexity" evidence="1">
    <location>
        <begin position="552"/>
        <end position="563"/>
    </location>
</feature>
<dbReference type="RefSeq" id="XP_042928234.1">
    <property type="nucleotide sequence ID" value="XM_043058320.1"/>
</dbReference>
<evidence type="ECO:0000259" key="4">
    <source>
        <dbReference type="PROSITE" id="PS50011"/>
    </source>
</evidence>
<dbReference type="Gene3D" id="1.10.510.10">
    <property type="entry name" value="Transferase(Phosphotransferase) domain 1"/>
    <property type="match status" value="1"/>
</dbReference>
<keyword evidence="2" id="KW-1133">Transmembrane helix</keyword>
<dbReference type="GO" id="GO:0007165">
    <property type="term" value="P:signal transduction"/>
    <property type="evidence" value="ECO:0000318"/>
    <property type="project" value="GO_Central"/>
</dbReference>
<dbReference type="STRING" id="3055.A0A2K3E5G8"/>
<dbReference type="RefSeq" id="XP_042928233.1">
    <property type="nucleotide sequence ID" value="XM_043058319.1"/>
</dbReference>
<dbReference type="OrthoDB" id="341578at2759"/>
<feature type="chain" id="PRO_5014294336" description="Protein kinase domain-containing protein" evidence="3">
    <location>
        <begin position="19"/>
        <end position="1327"/>
    </location>
</feature>
<reference evidence="5 6" key="1">
    <citation type="journal article" date="2007" name="Science">
        <title>The Chlamydomonas genome reveals the evolution of key animal and plant functions.</title>
        <authorList>
            <person name="Merchant S.S."/>
            <person name="Prochnik S.E."/>
            <person name="Vallon O."/>
            <person name="Harris E.H."/>
            <person name="Karpowicz S.J."/>
            <person name="Witman G.B."/>
            <person name="Terry A."/>
            <person name="Salamov A."/>
            <person name="Fritz-Laylin L.K."/>
            <person name="Marechal-Drouard L."/>
            <person name="Marshall W.F."/>
            <person name="Qu L.H."/>
            <person name="Nelson D.R."/>
            <person name="Sanderfoot A.A."/>
            <person name="Spalding M.H."/>
            <person name="Kapitonov V.V."/>
            <person name="Ren Q."/>
            <person name="Ferris P."/>
            <person name="Lindquist E."/>
            <person name="Shapiro H."/>
            <person name="Lucas S.M."/>
            <person name="Grimwood J."/>
            <person name="Schmutz J."/>
            <person name="Cardol P."/>
            <person name="Cerutti H."/>
            <person name="Chanfreau G."/>
            <person name="Chen C.L."/>
            <person name="Cognat V."/>
            <person name="Croft M.T."/>
            <person name="Dent R."/>
            <person name="Dutcher S."/>
            <person name="Fernandez E."/>
            <person name="Fukuzawa H."/>
            <person name="Gonzalez-Ballester D."/>
            <person name="Gonzalez-Halphen D."/>
            <person name="Hallmann A."/>
            <person name="Hanikenne M."/>
            <person name="Hippler M."/>
            <person name="Inwood W."/>
            <person name="Jabbari K."/>
            <person name="Kalanon M."/>
            <person name="Kuras R."/>
            <person name="Lefebvre P.A."/>
            <person name="Lemaire S.D."/>
            <person name="Lobanov A.V."/>
            <person name="Lohr M."/>
            <person name="Manuell A."/>
            <person name="Meier I."/>
            <person name="Mets L."/>
            <person name="Mittag M."/>
            <person name="Mittelmeier T."/>
            <person name="Moroney J.V."/>
            <person name="Moseley J."/>
            <person name="Napoli C."/>
            <person name="Nedelcu A.M."/>
            <person name="Niyogi K."/>
            <person name="Novoselov S.V."/>
            <person name="Paulsen I.T."/>
            <person name="Pazour G."/>
            <person name="Purton S."/>
            <person name="Ral J.P."/>
            <person name="Riano-Pachon D.M."/>
            <person name="Riekhof W."/>
            <person name="Rymarquis L."/>
            <person name="Schroda M."/>
            <person name="Stern D."/>
            <person name="Umen J."/>
            <person name="Willows R."/>
            <person name="Wilson N."/>
            <person name="Zimmer S.L."/>
            <person name="Allmer J."/>
            <person name="Balk J."/>
            <person name="Bisova K."/>
            <person name="Chen C.J."/>
            <person name="Elias M."/>
            <person name="Gendler K."/>
            <person name="Hauser C."/>
            <person name="Lamb M.R."/>
            <person name="Ledford H."/>
            <person name="Long J.C."/>
            <person name="Minagawa J."/>
            <person name="Page M.D."/>
            <person name="Pan J."/>
            <person name="Pootakham W."/>
            <person name="Roje S."/>
            <person name="Rose A."/>
            <person name="Stahlberg E."/>
            <person name="Terauchi A.M."/>
            <person name="Yang P."/>
            <person name="Ball S."/>
            <person name="Bowler C."/>
            <person name="Dieckmann C.L."/>
            <person name="Gladyshev V.N."/>
            <person name="Green P."/>
            <person name="Jorgensen R."/>
            <person name="Mayfield S."/>
            <person name="Mueller-Roeber B."/>
            <person name="Rajamani S."/>
            <person name="Sayre R.T."/>
            <person name="Brokstein P."/>
            <person name="Dubchak I."/>
            <person name="Goodstein D."/>
            <person name="Hornick L."/>
            <person name="Huang Y.W."/>
            <person name="Jhaveri J."/>
            <person name="Luo Y."/>
            <person name="Martinez D."/>
            <person name="Ngau W.C."/>
            <person name="Otillar B."/>
            <person name="Poliakov A."/>
            <person name="Porter A."/>
            <person name="Szajkowski L."/>
            <person name="Werner G."/>
            <person name="Zhou K."/>
            <person name="Grigoriev I.V."/>
            <person name="Rokhsar D.S."/>
            <person name="Grossman A.R."/>
        </authorList>
    </citation>
    <scope>NUCLEOTIDE SEQUENCE [LARGE SCALE GENOMIC DNA]</scope>
    <source>
        <strain evidence="6">CC-503</strain>
        <strain evidence="5">CC-503 cw92 mt+</strain>
    </source>
</reference>
<feature type="region of interest" description="Disordered" evidence="1">
    <location>
        <begin position="831"/>
        <end position="864"/>
    </location>
</feature>
<feature type="region of interest" description="Disordered" evidence="1">
    <location>
        <begin position="535"/>
        <end position="563"/>
    </location>
</feature>
<dbReference type="SUPFAM" id="SSF56112">
    <property type="entry name" value="Protein kinase-like (PK-like)"/>
    <property type="match status" value="1"/>
</dbReference>
<dbReference type="Gene3D" id="3.30.200.20">
    <property type="entry name" value="Phosphorylase Kinase, domain 1"/>
    <property type="match status" value="1"/>
</dbReference>
<dbReference type="Gramene" id="PNW88043">
    <property type="protein sequence ID" value="PNW88043"/>
    <property type="gene ID" value="CHLRE_01g011850v5"/>
</dbReference>
<proteinExistence type="predicted"/>
<name>A0A2K3E5G8_CHLRE</name>
<feature type="region of interest" description="Disordered" evidence="1">
    <location>
        <begin position="752"/>
        <end position="778"/>
    </location>
</feature>
<dbReference type="GO" id="GO:0004674">
    <property type="term" value="F:protein serine/threonine kinase activity"/>
    <property type="evidence" value="ECO:0000318"/>
    <property type="project" value="GO_Central"/>
</dbReference>
<feature type="compositionally biased region" description="Low complexity" evidence="1">
    <location>
        <begin position="850"/>
        <end position="864"/>
    </location>
</feature>
<dbReference type="InterPro" id="IPR000719">
    <property type="entry name" value="Prot_kinase_dom"/>
</dbReference>
<dbReference type="KEGG" id="cre:CHLRE_01g011850v5"/>
<dbReference type="Pfam" id="PF07714">
    <property type="entry name" value="PK_Tyr_Ser-Thr"/>
    <property type="match status" value="1"/>
</dbReference>
<dbReference type="ExpressionAtlas" id="A0A2K3E5G8">
    <property type="expression patterns" value="baseline"/>
</dbReference>
<dbReference type="PANTHER" id="PTHR44329:SF214">
    <property type="entry name" value="PROTEIN KINASE DOMAIN-CONTAINING PROTEIN"/>
    <property type="match status" value="1"/>
</dbReference>
<dbReference type="PROSITE" id="PS00108">
    <property type="entry name" value="PROTEIN_KINASE_ST"/>
    <property type="match status" value="1"/>
</dbReference>
<evidence type="ECO:0000313" key="5">
    <source>
        <dbReference type="EMBL" id="PNW88042.1"/>
    </source>
</evidence>
<feature type="transmembrane region" description="Helical" evidence="2">
    <location>
        <begin position="387"/>
        <end position="415"/>
    </location>
</feature>
<evidence type="ECO:0000256" key="1">
    <source>
        <dbReference type="SAM" id="MobiDB-lite"/>
    </source>
</evidence>
<dbReference type="Proteomes" id="UP000006906">
    <property type="component" value="Chromosome 1"/>
</dbReference>
<dbReference type="GeneID" id="5715038"/>
<evidence type="ECO:0000313" key="6">
    <source>
        <dbReference type="Proteomes" id="UP000006906"/>
    </source>
</evidence>
<protein>
    <recommendedName>
        <fullName evidence="4">Protein kinase domain-containing protein</fullName>
    </recommendedName>
</protein>
<dbReference type="Gramene" id="PNW88042">
    <property type="protein sequence ID" value="PNW88042"/>
    <property type="gene ID" value="CHLRE_01g011850v5"/>
</dbReference>
<keyword evidence="2" id="KW-0812">Transmembrane</keyword>
<gene>
    <name evidence="5" type="ORF">CHLRE_01g011850v5</name>
</gene>
<evidence type="ECO:0000256" key="3">
    <source>
        <dbReference type="SAM" id="SignalP"/>
    </source>
</evidence>